<sequence length="160" mass="18958">MSEILLYHGSKEEVVYPEIRITRYTKDFSWGFYCTNNYQQAYRWADRRSADGIVNIYRYVENPELKILRFPEMSDEWLDFIAKCRAGEMHPYDIVEGPMADDTIWDYVNGFTSGQISREAFWALAKFKHPTHQISFHTANALRCLTFERSEHIHDGKTDE</sequence>
<dbReference type="RefSeq" id="WP_097773638.1">
    <property type="nucleotide sequence ID" value="NZ_CP186692.1"/>
</dbReference>
<dbReference type="EMBL" id="NMTV01000063">
    <property type="protein sequence ID" value="PDX71930.1"/>
    <property type="molecule type" value="Genomic_DNA"/>
</dbReference>
<proteinExistence type="predicted"/>
<name>A0A2A7AEH3_9FIRM</name>
<evidence type="ECO:0000313" key="2">
    <source>
        <dbReference type="Proteomes" id="UP000219901"/>
    </source>
</evidence>
<organism evidence="1 2">
    <name type="scientific">Faecalibacterium prausnitzii</name>
    <dbReference type="NCBI Taxonomy" id="853"/>
    <lineage>
        <taxon>Bacteria</taxon>
        <taxon>Bacillati</taxon>
        <taxon>Bacillota</taxon>
        <taxon>Clostridia</taxon>
        <taxon>Eubacteriales</taxon>
        <taxon>Oscillospiraceae</taxon>
        <taxon>Faecalibacterium</taxon>
    </lineage>
</organism>
<gene>
    <name evidence="1" type="ORF">CGS55_10645</name>
</gene>
<evidence type="ECO:0000313" key="1">
    <source>
        <dbReference type="EMBL" id="PDX71930.1"/>
    </source>
</evidence>
<dbReference type="InterPro" id="IPR025051">
    <property type="entry name" value="DUF3990"/>
</dbReference>
<accession>A0A2A7AEH3</accession>
<dbReference type="AlphaFoldDB" id="A0A2A7AEH3"/>
<dbReference type="Pfam" id="PF13151">
    <property type="entry name" value="DUF3990"/>
    <property type="match status" value="1"/>
</dbReference>
<dbReference type="Proteomes" id="UP000219901">
    <property type="component" value="Unassembled WGS sequence"/>
</dbReference>
<reference evidence="1 2" key="1">
    <citation type="journal article" date="2017" name="Front. Microbiol.">
        <title>New Insights into the Diversity of the Genus Faecalibacterium.</title>
        <authorList>
            <person name="Benevides L."/>
            <person name="Burman S."/>
            <person name="Martin R."/>
            <person name="Robert V."/>
            <person name="Thomas M."/>
            <person name="Miquel S."/>
            <person name="Chain F."/>
            <person name="Sokol H."/>
            <person name="Bermudez-Humaran L.G."/>
            <person name="Morrison M."/>
            <person name="Langella P."/>
            <person name="Azevedo V.A."/>
            <person name="Chatel J.M."/>
            <person name="Soares S."/>
        </authorList>
    </citation>
    <scope>NUCLEOTIDE SEQUENCE [LARGE SCALE GENOMIC DNA]</scope>
    <source>
        <strain evidence="1 2">CNCM I 4546</strain>
    </source>
</reference>
<comment type="caution">
    <text evidence="1">The sequence shown here is derived from an EMBL/GenBank/DDBJ whole genome shotgun (WGS) entry which is preliminary data.</text>
</comment>
<protein>
    <submittedName>
        <fullName evidence="1">Uncharacterized protein</fullName>
    </submittedName>
</protein>